<organism evidence="2">
    <name type="scientific">viral metagenome</name>
    <dbReference type="NCBI Taxonomy" id="1070528"/>
    <lineage>
        <taxon>unclassified sequences</taxon>
        <taxon>metagenomes</taxon>
        <taxon>organismal metagenomes</taxon>
    </lineage>
</organism>
<dbReference type="AlphaFoldDB" id="A0A6M3KDM4"/>
<accession>A0A6M3KDM4</accession>
<protein>
    <submittedName>
        <fullName evidence="2">Putative methyltransferase</fullName>
    </submittedName>
</protein>
<sequence>MIFDMPNNTTSNDDIAVFDMQYNSLLDPAWYSITHLPRSADYATILKNVHLASDDVVLDVGGACSYFAHFISPLVREVHLIDSLTGFSCGKPWLASMDTLKSPVRIIEANAAVLPYPDETFNKVFTFSALEHFVDDDDIKCVQEIYRVLKPGGIFAGTVDYNAITERPYGIASICKTYTLRTFFQRIVLAAEFWPVGKVSLLKIPERVTYDTASLLFVLSKGIPRGCVLDVGGKT</sequence>
<dbReference type="Pfam" id="PF08241">
    <property type="entry name" value="Methyltransf_11"/>
    <property type="match status" value="1"/>
</dbReference>
<gene>
    <name evidence="2" type="ORF">MM415A00788_0010</name>
</gene>
<dbReference type="InterPro" id="IPR013216">
    <property type="entry name" value="Methyltransf_11"/>
</dbReference>
<keyword evidence="2" id="KW-0808">Transferase</keyword>
<dbReference type="CDD" id="cd02440">
    <property type="entry name" value="AdoMet_MTases"/>
    <property type="match status" value="1"/>
</dbReference>
<dbReference type="EMBL" id="MT142403">
    <property type="protein sequence ID" value="QJA80023.1"/>
    <property type="molecule type" value="Genomic_DNA"/>
</dbReference>
<feature type="domain" description="Methyltransferase type 11" evidence="1">
    <location>
        <begin position="101"/>
        <end position="156"/>
    </location>
</feature>
<dbReference type="InterPro" id="IPR029063">
    <property type="entry name" value="SAM-dependent_MTases_sf"/>
</dbReference>
<proteinExistence type="predicted"/>
<dbReference type="GO" id="GO:0032259">
    <property type="term" value="P:methylation"/>
    <property type="evidence" value="ECO:0007669"/>
    <property type="project" value="UniProtKB-KW"/>
</dbReference>
<reference evidence="2" key="1">
    <citation type="submission" date="2020-03" db="EMBL/GenBank/DDBJ databases">
        <title>The deep terrestrial virosphere.</title>
        <authorList>
            <person name="Holmfeldt K."/>
            <person name="Nilsson E."/>
            <person name="Simone D."/>
            <person name="Lopez-Fernandez M."/>
            <person name="Wu X."/>
            <person name="de Brujin I."/>
            <person name="Lundin D."/>
            <person name="Andersson A."/>
            <person name="Bertilsson S."/>
            <person name="Dopson M."/>
        </authorList>
    </citation>
    <scope>NUCLEOTIDE SEQUENCE</scope>
    <source>
        <strain evidence="2">MM415A00788</strain>
    </source>
</reference>
<dbReference type="GO" id="GO:0008757">
    <property type="term" value="F:S-adenosylmethionine-dependent methyltransferase activity"/>
    <property type="evidence" value="ECO:0007669"/>
    <property type="project" value="InterPro"/>
</dbReference>
<evidence type="ECO:0000313" key="2">
    <source>
        <dbReference type="EMBL" id="QJA80023.1"/>
    </source>
</evidence>
<dbReference type="Gene3D" id="3.40.50.150">
    <property type="entry name" value="Vaccinia Virus protein VP39"/>
    <property type="match status" value="1"/>
</dbReference>
<name>A0A6M3KDM4_9ZZZZ</name>
<dbReference type="SUPFAM" id="SSF53335">
    <property type="entry name" value="S-adenosyl-L-methionine-dependent methyltransferases"/>
    <property type="match status" value="1"/>
</dbReference>
<evidence type="ECO:0000259" key="1">
    <source>
        <dbReference type="Pfam" id="PF08241"/>
    </source>
</evidence>
<keyword evidence="2" id="KW-0489">Methyltransferase</keyword>